<evidence type="ECO:0000256" key="2">
    <source>
        <dbReference type="ARBA" id="ARBA00022448"/>
    </source>
</evidence>
<evidence type="ECO:0000256" key="3">
    <source>
        <dbReference type="ARBA" id="ARBA00022475"/>
    </source>
</evidence>
<evidence type="ECO:0000256" key="4">
    <source>
        <dbReference type="ARBA" id="ARBA00022692"/>
    </source>
</evidence>
<evidence type="ECO:0000256" key="6">
    <source>
        <dbReference type="ARBA" id="ARBA00023136"/>
    </source>
</evidence>
<feature type="transmembrane region" description="Helical" evidence="7">
    <location>
        <begin position="7"/>
        <end position="33"/>
    </location>
</feature>
<reference evidence="9 10" key="1">
    <citation type="submission" date="2018-12" db="EMBL/GenBank/DDBJ databases">
        <title>Genomic taxonomy of the Vibrionaceae family.</title>
        <authorList>
            <person name="Gomez-Gil B."/>
            <person name="Enciso-Ibarra K."/>
        </authorList>
    </citation>
    <scope>NUCLEOTIDE SEQUENCE [LARGE SCALE GENOMIC DNA]</scope>
    <source>
        <strain evidence="9 10">CAIM 594</strain>
    </source>
</reference>
<feature type="transmembrane region" description="Helical" evidence="7">
    <location>
        <begin position="414"/>
        <end position="434"/>
    </location>
</feature>
<feature type="domain" description="ABC transmembrane type-1" evidence="8">
    <location>
        <begin position="54"/>
        <end position="271"/>
    </location>
</feature>
<dbReference type="PANTHER" id="PTHR30183:SF6">
    <property type="entry name" value="INNER MEMBRANE ABC TRANSPORTER PERMEASE PROTEIN YNJC"/>
    <property type="match status" value="1"/>
</dbReference>
<evidence type="ECO:0000313" key="10">
    <source>
        <dbReference type="Proteomes" id="UP000269041"/>
    </source>
</evidence>
<evidence type="ECO:0000313" key="9">
    <source>
        <dbReference type="EMBL" id="RSD30826.1"/>
    </source>
</evidence>
<keyword evidence="10" id="KW-1185">Reference proteome</keyword>
<evidence type="ECO:0000256" key="7">
    <source>
        <dbReference type="SAM" id="Phobius"/>
    </source>
</evidence>
<dbReference type="AlphaFoldDB" id="A0A427U2D6"/>
<protein>
    <submittedName>
        <fullName evidence="9">Thiamine ABC transporter permease</fullName>
    </submittedName>
</protein>
<proteinExistence type="predicted"/>
<feature type="transmembrane region" description="Helical" evidence="7">
    <location>
        <begin position="249"/>
        <end position="274"/>
    </location>
</feature>
<feature type="transmembrane region" description="Helical" evidence="7">
    <location>
        <begin position="92"/>
        <end position="116"/>
    </location>
</feature>
<dbReference type="PANTHER" id="PTHR30183">
    <property type="entry name" value="MOLYBDENUM TRANSPORT SYSTEM PERMEASE PROTEIN MODB"/>
    <property type="match status" value="1"/>
</dbReference>
<comment type="caution">
    <text evidence="9">The sequence shown here is derived from an EMBL/GenBank/DDBJ whole genome shotgun (WGS) entry which is preliminary data.</text>
</comment>
<sequence length="568" mass="64037">MFRATYLILILICIAPTIPGLLGVLLSSLGYVPPVGLFELSLSNYKVFFSWPGINHSIVLTLFSSIASTYLACFICFAVLQKLWLGKHWSKLEVLLAPLLAMPHVAFAIGFAFLFAPTGMIARILAETSDLIPDTQNVTWFVHDPHAIGLTVALTLKEIPFLLLMSIPILQQLKIDKIHKVSTSLGYSLVEMWWKAIFPLWLVKMRFALFAVIAYGVSVVDLSLILGPTNPPTLAVLVWQWFNDPDLSLLPRAASGAVMLFLIASSLLIFVVITEKTLVGPLGRWQFSGRHGISLPGKTLFTFSVLVSGIMLPLMMIWSMAHRWRFPDILPSRYSLRFWNNEWDNIWPTINHSLIISMATACISLLLAVLAHEYRLRFKVCLPKYIIALPMLIPQLSILFGIQITSLYLLDSSYYLWVIWSHIFFAFPLVYLALDGPWQSYNRKYSKVGLSLGKTPLSVFFKIKLKLLMPALWYAWAVGASVSLAQYLPTLMLGGGRITTVTTEAVALSSGFDRRVTAIYALWQALLPFIFFTTAVIMSMLSRRRKCYQSTNKETLSRDTVARKHHHL</sequence>
<feature type="transmembrane region" description="Helical" evidence="7">
    <location>
        <begin position="467"/>
        <end position="488"/>
    </location>
</feature>
<feature type="transmembrane region" description="Helical" evidence="7">
    <location>
        <begin position="207"/>
        <end position="229"/>
    </location>
</feature>
<evidence type="ECO:0000256" key="1">
    <source>
        <dbReference type="ARBA" id="ARBA00004651"/>
    </source>
</evidence>
<feature type="transmembrane region" description="Helical" evidence="7">
    <location>
        <begin position="518"/>
        <end position="541"/>
    </location>
</feature>
<dbReference type="Gene3D" id="1.10.3720.10">
    <property type="entry name" value="MetI-like"/>
    <property type="match status" value="2"/>
</dbReference>
<dbReference type="EMBL" id="RSFA01000051">
    <property type="protein sequence ID" value="RSD30826.1"/>
    <property type="molecule type" value="Genomic_DNA"/>
</dbReference>
<keyword evidence="2" id="KW-0813">Transport</keyword>
<dbReference type="InterPro" id="IPR000515">
    <property type="entry name" value="MetI-like"/>
</dbReference>
<dbReference type="CDD" id="cd06261">
    <property type="entry name" value="TM_PBP2"/>
    <property type="match status" value="1"/>
</dbReference>
<feature type="transmembrane region" description="Helical" evidence="7">
    <location>
        <begin position="382"/>
        <end position="402"/>
    </location>
</feature>
<dbReference type="GO" id="GO:0005886">
    <property type="term" value="C:plasma membrane"/>
    <property type="evidence" value="ECO:0007669"/>
    <property type="project" value="UniProtKB-SubCell"/>
</dbReference>
<feature type="transmembrane region" description="Helical" evidence="7">
    <location>
        <begin position="300"/>
        <end position="321"/>
    </location>
</feature>
<dbReference type="GO" id="GO:0055085">
    <property type="term" value="P:transmembrane transport"/>
    <property type="evidence" value="ECO:0007669"/>
    <property type="project" value="InterPro"/>
</dbReference>
<dbReference type="InterPro" id="IPR035906">
    <property type="entry name" value="MetI-like_sf"/>
</dbReference>
<dbReference type="Proteomes" id="UP000269041">
    <property type="component" value="Unassembled WGS sequence"/>
</dbReference>
<keyword evidence="4 7" id="KW-0812">Transmembrane</keyword>
<gene>
    <name evidence="9" type="ORF">EJA03_11875</name>
</gene>
<dbReference type="OrthoDB" id="7852521at2"/>
<name>A0A427U2D6_9VIBR</name>
<feature type="transmembrane region" description="Helical" evidence="7">
    <location>
        <begin position="350"/>
        <end position="370"/>
    </location>
</feature>
<evidence type="ECO:0000256" key="5">
    <source>
        <dbReference type="ARBA" id="ARBA00022989"/>
    </source>
</evidence>
<dbReference type="SUPFAM" id="SSF161098">
    <property type="entry name" value="MetI-like"/>
    <property type="match status" value="2"/>
</dbReference>
<feature type="transmembrane region" description="Helical" evidence="7">
    <location>
        <begin position="53"/>
        <end position="80"/>
    </location>
</feature>
<organism evidence="9 10">
    <name type="scientific">Vibrio pectenicida</name>
    <dbReference type="NCBI Taxonomy" id="62763"/>
    <lineage>
        <taxon>Bacteria</taxon>
        <taxon>Pseudomonadati</taxon>
        <taxon>Pseudomonadota</taxon>
        <taxon>Gammaproteobacteria</taxon>
        <taxon>Vibrionales</taxon>
        <taxon>Vibrionaceae</taxon>
        <taxon>Vibrio</taxon>
    </lineage>
</organism>
<comment type="subcellular location">
    <subcellularLocation>
        <location evidence="1">Cell membrane</location>
        <topology evidence="1">Multi-pass membrane protein</topology>
    </subcellularLocation>
</comment>
<keyword evidence="5 7" id="KW-1133">Transmembrane helix</keyword>
<feature type="transmembrane region" description="Helical" evidence="7">
    <location>
        <begin position="147"/>
        <end position="170"/>
    </location>
</feature>
<dbReference type="PROSITE" id="PS50928">
    <property type="entry name" value="ABC_TM1"/>
    <property type="match status" value="1"/>
</dbReference>
<evidence type="ECO:0000259" key="8">
    <source>
        <dbReference type="PROSITE" id="PS50928"/>
    </source>
</evidence>
<dbReference type="RefSeq" id="WP_125321795.1">
    <property type="nucleotide sequence ID" value="NZ_AP024889.1"/>
</dbReference>
<keyword evidence="3" id="KW-1003">Cell membrane</keyword>
<keyword evidence="6 7" id="KW-0472">Membrane</keyword>
<accession>A0A427U2D6</accession>